<dbReference type="InterPro" id="IPR027486">
    <property type="entry name" value="Ribosomal_uS10_dom"/>
</dbReference>
<evidence type="ECO:0000313" key="6">
    <source>
        <dbReference type="EMBL" id="HGF34838.1"/>
    </source>
</evidence>
<dbReference type="PRINTS" id="PR00971">
    <property type="entry name" value="RIBOSOMALS10"/>
</dbReference>
<dbReference type="FunFam" id="3.30.70.600:FF:000003">
    <property type="entry name" value="30S ribosomal protein S10"/>
    <property type="match status" value="1"/>
</dbReference>
<dbReference type="InterPro" id="IPR018268">
    <property type="entry name" value="Ribosomal_uS10_CS"/>
</dbReference>
<evidence type="ECO:0000256" key="2">
    <source>
        <dbReference type="ARBA" id="ARBA00022980"/>
    </source>
</evidence>
<dbReference type="GO" id="GO:0005840">
    <property type="term" value="C:ribosome"/>
    <property type="evidence" value="ECO:0007669"/>
    <property type="project" value="UniProtKB-KW"/>
</dbReference>
<dbReference type="InterPro" id="IPR018039">
    <property type="entry name" value="IF_conserved"/>
</dbReference>
<evidence type="ECO:0000313" key="7">
    <source>
        <dbReference type="EMBL" id="HHS29996.1"/>
    </source>
</evidence>
<dbReference type="NCBIfam" id="TIGR01049">
    <property type="entry name" value="rpsJ_bact"/>
    <property type="match status" value="1"/>
</dbReference>
<dbReference type="HAMAP" id="MF_00508">
    <property type="entry name" value="Ribosomal_uS10"/>
    <property type="match status" value="1"/>
</dbReference>
<dbReference type="InterPro" id="IPR001848">
    <property type="entry name" value="Ribosomal_uS10"/>
</dbReference>
<dbReference type="Pfam" id="PF00338">
    <property type="entry name" value="Ribosomal_S10"/>
    <property type="match status" value="1"/>
</dbReference>
<evidence type="ECO:0000256" key="4">
    <source>
        <dbReference type="HAMAP-Rule" id="MF_00508"/>
    </source>
</evidence>
<dbReference type="GO" id="GO:0003735">
    <property type="term" value="F:structural constituent of ribosome"/>
    <property type="evidence" value="ECO:0007669"/>
    <property type="project" value="InterPro"/>
</dbReference>
<accession>A0A7C3UYP0</accession>
<dbReference type="PROSITE" id="PS00226">
    <property type="entry name" value="IF_ROD_1"/>
    <property type="match status" value="1"/>
</dbReference>
<keyword evidence="2 4" id="KW-0689">Ribosomal protein</keyword>
<evidence type="ECO:0000259" key="5">
    <source>
        <dbReference type="SMART" id="SM01403"/>
    </source>
</evidence>
<dbReference type="GO" id="GO:1990904">
    <property type="term" value="C:ribonucleoprotein complex"/>
    <property type="evidence" value="ECO:0007669"/>
    <property type="project" value="UniProtKB-KW"/>
</dbReference>
<dbReference type="AlphaFoldDB" id="A0A7C3UYP0"/>
<comment type="caution">
    <text evidence="6">The sequence shown here is derived from an EMBL/GenBank/DDBJ whole genome shotgun (WGS) entry which is preliminary data.</text>
</comment>
<dbReference type="EMBL" id="DTMF01000264">
    <property type="protein sequence ID" value="HGF34838.1"/>
    <property type="molecule type" value="Genomic_DNA"/>
</dbReference>
<dbReference type="SUPFAM" id="SSF54999">
    <property type="entry name" value="Ribosomal protein S10"/>
    <property type="match status" value="1"/>
</dbReference>
<dbReference type="PROSITE" id="PS00361">
    <property type="entry name" value="RIBOSOMAL_S10"/>
    <property type="match status" value="1"/>
</dbReference>
<dbReference type="InterPro" id="IPR036838">
    <property type="entry name" value="Ribosomal_uS10_dom_sf"/>
</dbReference>
<protein>
    <recommendedName>
        <fullName evidence="4">Small ribosomal subunit protein uS10</fullName>
    </recommendedName>
</protein>
<name>A0A7C3UYP0_9BACT</name>
<dbReference type="GO" id="GO:0006412">
    <property type="term" value="P:translation"/>
    <property type="evidence" value="ECO:0007669"/>
    <property type="project" value="UniProtKB-UniRule"/>
</dbReference>
<evidence type="ECO:0000256" key="1">
    <source>
        <dbReference type="ARBA" id="ARBA00007102"/>
    </source>
</evidence>
<dbReference type="Gene3D" id="3.30.70.600">
    <property type="entry name" value="Ribosomal protein S10 domain"/>
    <property type="match status" value="1"/>
</dbReference>
<dbReference type="NCBIfam" id="NF001861">
    <property type="entry name" value="PRK00596.1"/>
    <property type="match status" value="1"/>
</dbReference>
<dbReference type="EMBL" id="DTGR01000160">
    <property type="protein sequence ID" value="HHS29996.1"/>
    <property type="molecule type" value="Genomic_DNA"/>
</dbReference>
<comment type="subunit">
    <text evidence="4">Part of the 30S ribosomal subunit.</text>
</comment>
<gene>
    <name evidence="4" type="primary">rpsJ</name>
    <name evidence="7" type="ORF">ENV52_09900</name>
    <name evidence="6" type="ORF">ENW96_10700</name>
</gene>
<dbReference type="GO" id="GO:0000049">
    <property type="term" value="F:tRNA binding"/>
    <property type="evidence" value="ECO:0007669"/>
    <property type="project" value="UniProtKB-UniRule"/>
</dbReference>
<comment type="similarity">
    <text evidence="1 4">Belongs to the universal ribosomal protein uS10 family.</text>
</comment>
<comment type="function">
    <text evidence="4">Involved in the binding of tRNA to the ribosomes.</text>
</comment>
<organism evidence="6">
    <name type="scientific">Desulfobacca acetoxidans</name>
    <dbReference type="NCBI Taxonomy" id="60893"/>
    <lineage>
        <taxon>Bacteria</taxon>
        <taxon>Pseudomonadati</taxon>
        <taxon>Thermodesulfobacteriota</taxon>
        <taxon>Desulfobaccia</taxon>
        <taxon>Desulfobaccales</taxon>
        <taxon>Desulfobaccaceae</taxon>
        <taxon>Desulfobacca</taxon>
    </lineage>
</organism>
<sequence length="102" mass="11668">MITPKIRIRLRSYDHKLLDKSVLEIVETARSTGARVAGPIPLPTEINKFCVLRSPHIDKKSREQFEIRTYKRLLDILEPTQQTMDAISKLDLAAGVDVEIRV</sequence>
<keyword evidence="3 4" id="KW-0687">Ribonucleoprotein</keyword>
<dbReference type="SMART" id="SM01403">
    <property type="entry name" value="Ribosomal_S10"/>
    <property type="match status" value="1"/>
</dbReference>
<dbReference type="PANTHER" id="PTHR11700">
    <property type="entry name" value="30S RIBOSOMAL PROTEIN S10 FAMILY MEMBER"/>
    <property type="match status" value="1"/>
</dbReference>
<evidence type="ECO:0000256" key="3">
    <source>
        <dbReference type="ARBA" id="ARBA00023274"/>
    </source>
</evidence>
<reference evidence="6" key="1">
    <citation type="journal article" date="2020" name="mSystems">
        <title>Genome- and Community-Level Interaction Insights into Carbon Utilization and Element Cycling Functions of Hydrothermarchaeota in Hydrothermal Sediment.</title>
        <authorList>
            <person name="Zhou Z."/>
            <person name="Liu Y."/>
            <person name="Xu W."/>
            <person name="Pan J."/>
            <person name="Luo Z.H."/>
            <person name="Li M."/>
        </authorList>
    </citation>
    <scope>NUCLEOTIDE SEQUENCE [LARGE SCALE GENOMIC DNA]</scope>
    <source>
        <strain evidence="7">SpSt-767</strain>
        <strain evidence="6">SpSt-897</strain>
    </source>
</reference>
<proteinExistence type="inferred from homology"/>
<feature type="domain" description="Small ribosomal subunit protein uS10" evidence="5">
    <location>
        <begin position="7"/>
        <end position="101"/>
    </location>
</feature>